<evidence type="ECO:0000256" key="4">
    <source>
        <dbReference type="SAM" id="MobiDB-lite"/>
    </source>
</evidence>
<keyword evidence="5" id="KW-0472">Membrane</keyword>
<keyword evidence="7" id="KW-1185">Reference proteome</keyword>
<dbReference type="EMBL" id="JAPEVG010000436">
    <property type="protein sequence ID" value="KAJ8462830.1"/>
    <property type="molecule type" value="Genomic_DNA"/>
</dbReference>
<dbReference type="Gene3D" id="3.40.50.300">
    <property type="entry name" value="P-loop containing nucleotide triphosphate hydrolases"/>
    <property type="match status" value="1"/>
</dbReference>
<gene>
    <name evidence="6" type="ORF">ONZ51_g10650</name>
</gene>
<feature type="transmembrane region" description="Helical" evidence="5">
    <location>
        <begin position="706"/>
        <end position="730"/>
    </location>
</feature>
<evidence type="ECO:0000256" key="1">
    <source>
        <dbReference type="ARBA" id="ARBA00022741"/>
    </source>
</evidence>
<keyword evidence="2" id="KW-0067">ATP-binding</keyword>
<keyword evidence="5" id="KW-0812">Transmembrane</keyword>
<feature type="transmembrane region" description="Helical" evidence="5">
    <location>
        <begin position="674"/>
        <end position="694"/>
    </location>
</feature>
<feature type="transmembrane region" description="Helical" evidence="5">
    <location>
        <begin position="630"/>
        <end position="654"/>
    </location>
</feature>
<evidence type="ECO:0000313" key="7">
    <source>
        <dbReference type="Proteomes" id="UP001215151"/>
    </source>
</evidence>
<evidence type="ECO:0000256" key="5">
    <source>
        <dbReference type="SAM" id="Phobius"/>
    </source>
</evidence>
<keyword evidence="5" id="KW-1133">Transmembrane helix</keyword>
<comment type="caution">
    <text evidence="6">The sequence shown here is derived from an EMBL/GenBank/DDBJ whole genome shotgun (WGS) entry which is preliminary data.</text>
</comment>
<dbReference type="PANTHER" id="PTHR12435">
    <property type="match status" value="1"/>
</dbReference>
<evidence type="ECO:0000313" key="6">
    <source>
        <dbReference type="EMBL" id="KAJ8462830.1"/>
    </source>
</evidence>
<feature type="transmembrane region" description="Helical" evidence="5">
    <location>
        <begin position="515"/>
        <end position="533"/>
    </location>
</feature>
<feature type="transmembrane region" description="Helical" evidence="5">
    <location>
        <begin position="554"/>
        <end position="576"/>
    </location>
</feature>
<dbReference type="Proteomes" id="UP001215151">
    <property type="component" value="Unassembled WGS sequence"/>
</dbReference>
<feature type="transmembrane region" description="Helical" evidence="5">
    <location>
        <begin position="588"/>
        <end position="609"/>
    </location>
</feature>
<feature type="compositionally biased region" description="Basic and acidic residues" evidence="4">
    <location>
        <begin position="789"/>
        <end position="798"/>
    </location>
</feature>
<dbReference type="InterPro" id="IPR027417">
    <property type="entry name" value="P-loop_NTPase"/>
</dbReference>
<keyword evidence="1" id="KW-0547">Nucleotide-binding</keyword>
<name>A0AAD7X655_9APHY</name>
<reference evidence="6" key="1">
    <citation type="submission" date="2022-11" db="EMBL/GenBank/DDBJ databases">
        <title>Genome Sequence of Cubamyces cubensis.</title>
        <authorList>
            <person name="Buettner E."/>
        </authorList>
    </citation>
    <scope>NUCLEOTIDE SEQUENCE</scope>
    <source>
        <strain evidence="6">MPL-01</strain>
    </source>
</reference>
<evidence type="ECO:0000256" key="2">
    <source>
        <dbReference type="ARBA" id="ARBA00022840"/>
    </source>
</evidence>
<feature type="compositionally biased region" description="Basic and acidic residues" evidence="4">
    <location>
        <begin position="846"/>
        <end position="867"/>
    </location>
</feature>
<evidence type="ECO:0000256" key="3">
    <source>
        <dbReference type="ARBA" id="ARBA00025768"/>
    </source>
</evidence>
<sequence>MAFITITGYPSSGKTRRAEQLRAHLEARLQDPAYEGPKLKVVVVSDDSLNIPRTVYNDGRAEKPARAALFTAVQRQMGQDTILIVESLNYIKGFRYQMYCAAREHKLRVCTVFVAATQDQCKEWNASREDGHAYEPATLDNLLMRYEEPSSMVRWDSPLFTVAWTDEDVPIDDIWKAVTEGNVKPPNAGTQAVPKAPTDALRTLEHTTTTMVAAIMAEQAASGGLGGGPVVLPLSATLRPRVQLPPRNVTLSELQRLKRQFVTVHKKAITLGTTEKGAVDWSEESVADKFAAYIEGNLKPYLIASARAPLCPPTHYVPRGPRPGSIRTPACGHTHLAGSPRQGWRTVPSTRGYTAYSRRTRYPAGYMPPPPPTASLAVCWAADAQGHPARISRLRLRVSWPLGELASGAVSAPAWVYARVRGVQVCHRGSVLGVRIRARGPYEGVPARMLPAFARPLGSSSFSPLHTHCSLFHDPVLIRARTTGKRSVPKMSNTTVHHTPTHSHAMRFPSVGLEVLSAVIHLFGVSVLAFLLSKKIHWRDVSSFQAISRIAWPRLLVILNVIDSWLFLFSTGLLVNGTGMELSETVCFLGILNCIIFYATSKILIYLFLVEKVYVLWSGAARKKRLRSPIYLACLSVVGVYMGVAIFLILGRISYFRDDGSCVIGLTRPASLTLLIYDLFVNVFLTSLFVWPLLNRKFNTPRIRRVAIRTLWAAAVALTTSCINILVLTIMHGTQLGWVCLASCGTDVVVNAGVLCWVTSGQSGQGGGSSFSRDTTTKEFEENVIDCSDVSRQEQESHTRRRRARSEPPTPTPTPQGRMSRLGGTLTRLFEGRRSAAGHASSSLVLDRDLESSRDAGVKGEGGDKTGGRRGGHVRACACGDGGRPAALAADPGVQVDAEAEQPESAAASER</sequence>
<comment type="similarity">
    <text evidence="3">Belongs to the KTI12 family.</text>
</comment>
<accession>A0AAD7X655</accession>
<protein>
    <submittedName>
        <fullName evidence="6">Uncharacterized protein</fullName>
    </submittedName>
</protein>
<feature type="region of interest" description="Disordered" evidence="4">
    <location>
        <begin position="783"/>
        <end position="911"/>
    </location>
</feature>
<dbReference type="AlphaFoldDB" id="A0AAD7X655"/>
<dbReference type="InterPro" id="IPR013641">
    <property type="entry name" value="KTI12/PSTK"/>
</dbReference>
<dbReference type="Pfam" id="PF08433">
    <property type="entry name" value="KTI12"/>
    <property type="match status" value="1"/>
</dbReference>
<dbReference type="GO" id="GO:0005524">
    <property type="term" value="F:ATP binding"/>
    <property type="evidence" value="ECO:0007669"/>
    <property type="project" value="UniProtKB-KW"/>
</dbReference>
<proteinExistence type="inferred from homology"/>
<organism evidence="6 7">
    <name type="scientific">Trametes cubensis</name>
    <dbReference type="NCBI Taxonomy" id="1111947"/>
    <lineage>
        <taxon>Eukaryota</taxon>
        <taxon>Fungi</taxon>
        <taxon>Dikarya</taxon>
        <taxon>Basidiomycota</taxon>
        <taxon>Agaricomycotina</taxon>
        <taxon>Agaricomycetes</taxon>
        <taxon>Polyporales</taxon>
        <taxon>Polyporaceae</taxon>
        <taxon>Trametes</taxon>
    </lineage>
</organism>
<dbReference type="SUPFAM" id="SSF52540">
    <property type="entry name" value="P-loop containing nucleoside triphosphate hydrolases"/>
    <property type="match status" value="1"/>
</dbReference>